<dbReference type="PROSITE" id="PS51918">
    <property type="entry name" value="RADICAL_SAM"/>
    <property type="match status" value="1"/>
</dbReference>
<feature type="domain" description="4Fe-4S ferredoxin-type" evidence="7">
    <location>
        <begin position="27"/>
        <end position="56"/>
    </location>
</feature>
<evidence type="ECO:0000313" key="9">
    <source>
        <dbReference type="EMBL" id="ADP77645.1"/>
    </source>
</evidence>
<organism evidence="9 10">
    <name type="scientific">Methanothermus fervidus (strain ATCC 43054 / DSM 2088 / JCM 10308 / V24 S)</name>
    <dbReference type="NCBI Taxonomy" id="523846"/>
    <lineage>
        <taxon>Archaea</taxon>
        <taxon>Methanobacteriati</taxon>
        <taxon>Methanobacteriota</taxon>
        <taxon>Methanomada group</taxon>
        <taxon>Methanobacteria</taxon>
        <taxon>Methanobacteriales</taxon>
        <taxon>Methanothermaceae</taxon>
        <taxon>Methanothermus</taxon>
    </lineage>
</organism>
<protein>
    <submittedName>
        <fullName evidence="9">Radical SAM domain protein</fullName>
    </submittedName>
</protein>
<reference evidence="9 10" key="1">
    <citation type="journal article" date="2010" name="Stand. Genomic Sci.">
        <title>Complete genome sequence of Methanothermus fervidus type strain (V24S).</title>
        <authorList>
            <person name="Anderson I."/>
            <person name="Djao O.D."/>
            <person name="Misra M."/>
            <person name="Chertkov O."/>
            <person name="Nolan M."/>
            <person name="Lucas S."/>
            <person name="Lapidus A."/>
            <person name="Del Rio T.G."/>
            <person name="Tice H."/>
            <person name="Cheng J.F."/>
            <person name="Tapia R."/>
            <person name="Han C."/>
            <person name="Goodwin L."/>
            <person name="Pitluck S."/>
            <person name="Liolios K."/>
            <person name="Ivanova N."/>
            <person name="Mavromatis K."/>
            <person name="Mikhailova N."/>
            <person name="Pati A."/>
            <person name="Brambilla E."/>
            <person name="Chen A."/>
            <person name="Palaniappan K."/>
            <person name="Land M."/>
            <person name="Hauser L."/>
            <person name="Chang Y.J."/>
            <person name="Jeffries C.D."/>
            <person name="Sikorski J."/>
            <person name="Spring S."/>
            <person name="Rohde M."/>
            <person name="Eichinger K."/>
            <person name="Huber H."/>
            <person name="Wirth R."/>
            <person name="Goker M."/>
            <person name="Detter J.C."/>
            <person name="Woyke T."/>
            <person name="Bristow J."/>
            <person name="Eisen J.A."/>
            <person name="Markowitz V."/>
            <person name="Hugenholtz P."/>
            <person name="Klenk H.P."/>
            <person name="Kyrpides N.C."/>
        </authorList>
    </citation>
    <scope>NUCLEOTIDE SEQUENCE [LARGE SCALE GENOMIC DNA]</scope>
    <source>
        <strain evidence="10">ATCC 43054 / DSM 2088 / JCM 10308 / V24 S</strain>
    </source>
</reference>
<dbReference type="Gene3D" id="3.10.20.740">
    <property type="match status" value="1"/>
</dbReference>
<keyword evidence="3" id="KW-0949">S-adenosyl-L-methionine</keyword>
<keyword evidence="6" id="KW-0411">Iron-sulfur</keyword>
<evidence type="ECO:0000313" key="10">
    <source>
        <dbReference type="Proteomes" id="UP000002315"/>
    </source>
</evidence>
<dbReference type="Pfam" id="PF13510">
    <property type="entry name" value="Fer2_4"/>
    <property type="match status" value="1"/>
</dbReference>
<dbReference type="InterPro" id="IPR034457">
    <property type="entry name" value="Organic_radical-activating"/>
</dbReference>
<gene>
    <name evidence="9" type="ordered locus">Mfer_0847</name>
</gene>
<dbReference type="GO" id="GO:0051539">
    <property type="term" value="F:4 iron, 4 sulfur cluster binding"/>
    <property type="evidence" value="ECO:0007669"/>
    <property type="project" value="UniProtKB-KW"/>
</dbReference>
<accession>E3GZB3</accession>
<evidence type="ECO:0000256" key="3">
    <source>
        <dbReference type="ARBA" id="ARBA00022691"/>
    </source>
</evidence>
<comment type="cofactor">
    <cofactor evidence="1">
        <name>[4Fe-4S] cluster</name>
        <dbReference type="ChEBI" id="CHEBI:49883"/>
    </cofactor>
</comment>
<proteinExistence type="predicted"/>
<dbReference type="EMBL" id="CP002278">
    <property type="protein sequence ID" value="ADP77645.1"/>
    <property type="molecule type" value="Genomic_DNA"/>
</dbReference>
<keyword evidence="10" id="KW-1185">Reference proteome</keyword>
<dbReference type="KEGG" id="mfv:Mfer_0847"/>
<dbReference type="Gene3D" id="3.30.70.20">
    <property type="match status" value="1"/>
</dbReference>
<evidence type="ECO:0000256" key="5">
    <source>
        <dbReference type="ARBA" id="ARBA00023004"/>
    </source>
</evidence>
<dbReference type="Pfam" id="PF04055">
    <property type="entry name" value="Radical_SAM"/>
    <property type="match status" value="1"/>
</dbReference>
<keyword evidence="2" id="KW-0004">4Fe-4S</keyword>
<dbReference type="GO" id="GO:0046872">
    <property type="term" value="F:metal ion binding"/>
    <property type="evidence" value="ECO:0007669"/>
    <property type="project" value="UniProtKB-KW"/>
</dbReference>
<evidence type="ECO:0000256" key="6">
    <source>
        <dbReference type="ARBA" id="ARBA00023014"/>
    </source>
</evidence>
<evidence type="ECO:0000256" key="1">
    <source>
        <dbReference type="ARBA" id="ARBA00001966"/>
    </source>
</evidence>
<dbReference type="InterPro" id="IPR017896">
    <property type="entry name" value="4Fe4S_Fe-S-bd"/>
</dbReference>
<dbReference type="PROSITE" id="PS51379">
    <property type="entry name" value="4FE4S_FER_2"/>
    <property type="match status" value="2"/>
</dbReference>
<dbReference type="PANTHER" id="PTHR30352:SF13">
    <property type="entry name" value="GLYCYL-RADICAL ENZYME ACTIVATING ENZYME YJJW-RELATED"/>
    <property type="match status" value="1"/>
</dbReference>
<evidence type="ECO:0000259" key="8">
    <source>
        <dbReference type="PROSITE" id="PS51918"/>
    </source>
</evidence>
<dbReference type="SFLD" id="SFLDG01067">
    <property type="entry name" value="SPASM/twitch_domain_containing"/>
    <property type="match status" value="1"/>
</dbReference>
<dbReference type="Gene3D" id="3.20.20.70">
    <property type="entry name" value="Aldolase class I"/>
    <property type="match status" value="1"/>
</dbReference>
<dbReference type="PANTHER" id="PTHR30352">
    <property type="entry name" value="PYRUVATE FORMATE-LYASE-ACTIVATING ENZYME"/>
    <property type="match status" value="1"/>
</dbReference>
<feature type="domain" description="Radical SAM core" evidence="8">
    <location>
        <begin position="160"/>
        <end position="390"/>
    </location>
</feature>
<dbReference type="SUPFAM" id="SSF102114">
    <property type="entry name" value="Radical SAM enzymes"/>
    <property type="match status" value="1"/>
</dbReference>
<dbReference type="PROSITE" id="PS00198">
    <property type="entry name" value="4FE4S_FER_1"/>
    <property type="match status" value="1"/>
</dbReference>
<sequence length="399" mass="44744">MMIAKLLSEKCINCGICASVACPMGNVKDSIKNNKCIGCGLCIIACPREALILEKYKHEKKTVFVDGEKVIASGTIKDALKSCSKFTKFPEEDKVFVPCNSAACYACIVEVNKKPVLACCTPLKNGMKIKTKVNERDIRVVSGFGPHSVGGVGTPYWLKSYNRPIEVVVFTHGCNLRCPQCQNHVIAFTAGGYLLKAQKTAEILLNLKNKYKVNRIAISGGECTLNKKWLIELIKSIREKDENVHIHVDTNGTILTKKYIDELIEVGMTDIGIDIKAKKVSTFMNITGLADENIAKKYLNTSWKAVEYIIDNYLDEVFLGIGIPYNKELISKQEVKKIGDEIYKMNDEVQICVLDYRPEFRRKNIKRPSFYEMLEVKEILNNIGLKTVIVQTELGHFGP</sequence>
<dbReference type="PROSITE" id="PS51257">
    <property type="entry name" value="PROKAR_LIPOPROTEIN"/>
    <property type="match status" value="1"/>
</dbReference>
<evidence type="ECO:0000256" key="4">
    <source>
        <dbReference type="ARBA" id="ARBA00022723"/>
    </source>
</evidence>
<dbReference type="Proteomes" id="UP000002315">
    <property type="component" value="Chromosome"/>
</dbReference>
<name>E3GZB3_METFV</name>
<dbReference type="InterPro" id="IPR036010">
    <property type="entry name" value="2Fe-2S_ferredoxin-like_sf"/>
</dbReference>
<dbReference type="AlphaFoldDB" id="E3GZB3"/>
<keyword evidence="5" id="KW-0408">Iron</keyword>
<dbReference type="Pfam" id="PF00037">
    <property type="entry name" value="Fer4"/>
    <property type="match status" value="1"/>
</dbReference>
<feature type="domain" description="4Fe-4S ferredoxin-type" evidence="7">
    <location>
        <begin position="2"/>
        <end position="25"/>
    </location>
</feature>
<dbReference type="GO" id="GO:0016491">
    <property type="term" value="F:oxidoreductase activity"/>
    <property type="evidence" value="ECO:0007669"/>
    <property type="project" value="UniProtKB-ARBA"/>
</dbReference>
<dbReference type="OrthoDB" id="371936at2157"/>
<dbReference type="InterPro" id="IPR058240">
    <property type="entry name" value="rSAM_sf"/>
</dbReference>
<dbReference type="SUPFAM" id="SSF54862">
    <property type="entry name" value="4Fe-4S ferredoxins"/>
    <property type="match status" value="1"/>
</dbReference>
<keyword evidence="4" id="KW-0479">Metal-binding</keyword>
<dbReference type="STRING" id="523846.Mfer_0847"/>
<evidence type="ECO:0000256" key="2">
    <source>
        <dbReference type="ARBA" id="ARBA00022485"/>
    </source>
</evidence>
<dbReference type="InterPro" id="IPR007197">
    <property type="entry name" value="rSAM"/>
</dbReference>
<evidence type="ECO:0000259" key="7">
    <source>
        <dbReference type="PROSITE" id="PS51379"/>
    </source>
</evidence>
<dbReference type="InterPro" id="IPR017900">
    <property type="entry name" value="4Fe4S_Fe_S_CS"/>
</dbReference>
<dbReference type="HOGENOM" id="CLU_690041_0_0_2"/>
<dbReference type="SFLD" id="SFLDS00029">
    <property type="entry name" value="Radical_SAM"/>
    <property type="match status" value="1"/>
</dbReference>
<dbReference type="InterPro" id="IPR013785">
    <property type="entry name" value="Aldolase_TIM"/>
</dbReference>
<dbReference type="SUPFAM" id="SSF54292">
    <property type="entry name" value="2Fe-2S ferredoxin-like"/>
    <property type="match status" value="1"/>
</dbReference>
<dbReference type="CDD" id="cd01335">
    <property type="entry name" value="Radical_SAM"/>
    <property type="match status" value="1"/>
</dbReference>